<dbReference type="Proteomes" id="UP000717996">
    <property type="component" value="Unassembled WGS sequence"/>
</dbReference>
<protein>
    <recommendedName>
        <fullName evidence="1">B30.2/SPRY domain-containing protein</fullName>
    </recommendedName>
</protein>
<dbReference type="SMART" id="SM00449">
    <property type="entry name" value="SPRY"/>
    <property type="match status" value="1"/>
</dbReference>
<dbReference type="SUPFAM" id="SSF49899">
    <property type="entry name" value="Concanavalin A-like lectins/glucanases"/>
    <property type="match status" value="1"/>
</dbReference>
<dbReference type="PROSITE" id="PS50188">
    <property type="entry name" value="B302_SPRY"/>
    <property type="match status" value="1"/>
</dbReference>
<dbReference type="Pfam" id="PF00622">
    <property type="entry name" value="SPRY"/>
    <property type="match status" value="1"/>
</dbReference>
<evidence type="ECO:0000313" key="2">
    <source>
        <dbReference type="EMBL" id="KAG1534788.1"/>
    </source>
</evidence>
<dbReference type="EMBL" id="JAANIT010003089">
    <property type="protein sequence ID" value="KAG1534788.1"/>
    <property type="molecule type" value="Genomic_DNA"/>
</dbReference>
<sequence length="269" mass="30118">MNDDIEPPSYDHALQSSEAQVLQYGKYKDASYDSFERGEMFIQAFSSQLDRFPSEKVQQVQQHGFLSVIHIDDTPQTNTLYQHPHGPQAFTATGHTLHFWPQLKQTYPDLDVIAQGSHPFLSLKEYGSKFESITHHYFELTVERVPSKETVIAIGLSTQPYPIFRMPGWNKFSVGYHSDDGHKFCDDATGGQAYGPSWGPGDTVGCGYCPETGQVYFTKNGQQIGTAFSQLSQHCYFPSIGADGPATVQVNFGQLPFLYPIDPWAGQFL</sequence>
<name>A0A9P6XXN8_RHIOR</name>
<dbReference type="InterPro" id="IPR003877">
    <property type="entry name" value="SPRY_dom"/>
</dbReference>
<dbReference type="InterPro" id="IPR001870">
    <property type="entry name" value="B30.2/SPRY"/>
</dbReference>
<gene>
    <name evidence="2" type="ORF">G6F51_011895</name>
</gene>
<dbReference type="AlphaFoldDB" id="A0A9P6XXN8"/>
<dbReference type="InterPro" id="IPR050618">
    <property type="entry name" value="Ubq-SigPath_Reg"/>
</dbReference>
<evidence type="ECO:0000259" key="1">
    <source>
        <dbReference type="PROSITE" id="PS50188"/>
    </source>
</evidence>
<reference evidence="2" key="1">
    <citation type="journal article" date="2020" name="Microb. Genom.">
        <title>Genetic diversity of clinical and environmental Mucorales isolates obtained from an investigation of mucormycosis cases among solid organ transplant recipients.</title>
        <authorList>
            <person name="Nguyen M.H."/>
            <person name="Kaul D."/>
            <person name="Muto C."/>
            <person name="Cheng S.J."/>
            <person name="Richter R.A."/>
            <person name="Bruno V.M."/>
            <person name="Liu G."/>
            <person name="Beyhan S."/>
            <person name="Sundermann A.J."/>
            <person name="Mounaud S."/>
            <person name="Pasculle A.W."/>
            <person name="Nierman W.C."/>
            <person name="Driscoll E."/>
            <person name="Cumbie R."/>
            <person name="Clancy C.J."/>
            <person name="Dupont C.L."/>
        </authorList>
    </citation>
    <scope>NUCLEOTIDE SEQUENCE</scope>
    <source>
        <strain evidence="2">GL16</strain>
    </source>
</reference>
<dbReference type="InterPro" id="IPR013320">
    <property type="entry name" value="ConA-like_dom_sf"/>
</dbReference>
<dbReference type="PANTHER" id="PTHR12864">
    <property type="entry name" value="RAN BINDING PROTEIN 9-RELATED"/>
    <property type="match status" value="1"/>
</dbReference>
<accession>A0A9P6XXN8</accession>
<dbReference type="OrthoDB" id="258495at2759"/>
<evidence type="ECO:0000313" key="3">
    <source>
        <dbReference type="Proteomes" id="UP000717996"/>
    </source>
</evidence>
<comment type="caution">
    <text evidence="2">The sequence shown here is derived from an EMBL/GenBank/DDBJ whole genome shotgun (WGS) entry which is preliminary data.</text>
</comment>
<proteinExistence type="predicted"/>
<feature type="domain" description="B30.2/SPRY" evidence="1">
    <location>
        <begin position="72"/>
        <end position="257"/>
    </location>
</feature>
<dbReference type="InterPro" id="IPR043136">
    <property type="entry name" value="B30.2/SPRY_sf"/>
</dbReference>
<organism evidence="2 3">
    <name type="scientific">Rhizopus oryzae</name>
    <name type="common">Mucormycosis agent</name>
    <name type="synonym">Rhizopus arrhizus var. delemar</name>
    <dbReference type="NCBI Taxonomy" id="64495"/>
    <lineage>
        <taxon>Eukaryota</taxon>
        <taxon>Fungi</taxon>
        <taxon>Fungi incertae sedis</taxon>
        <taxon>Mucoromycota</taxon>
        <taxon>Mucoromycotina</taxon>
        <taxon>Mucoromycetes</taxon>
        <taxon>Mucorales</taxon>
        <taxon>Mucorineae</taxon>
        <taxon>Rhizopodaceae</taxon>
        <taxon>Rhizopus</taxon>
    </lineage>
</organism>
<dbReference type="Gene3D" id="2.60.120.920">
    <property type="match status" value="1"/>
</dbReference>